<dbReference type="AlphaFoldDB" id="A0A9Q8PGQ5"/>
<gene>
    <name evidence="2" type="ORF">CLAFUR5_09539</name>
</gene>
<evidence type="ECO:0000313" key="3">
    <source>
        <dbReference type="Proteomes" id="UP000756132"/>
    </source>
</evidence>
<accession>A0A9Q8PGQ5</accession>
<protein>
    <submittedName>
        <fullName evidence="2">Uncharacterized protein</fullName>
    </submittedName>
</protein>
<name>A0A9Q8PGQ5_PASFU</name>
<dbReference type="RefSeq" id="XP_047766524.1">
    <property type="nucleotide sequence ID" value="XM_047908687.1"/>
</dbReference>
<dbReference type="GeneID" id="71989417"/>
<dbReference type="Proteomes" id="UP000756132">
    <property type="component" value="Chromosome 9"/>
</dbReference>
<keyword evidence="3" id="KW-1185">Reference proteome</keyword>
<sequence>MPSQDEFLASLLQSREAMRVDHTNAHGARILRERMSQDLYDNAQLLNAEAHEAAIVKQQQQLRLSKSLPCILKPHDIFEPVESDDEEHEGYQESEAEELAFSKEEIACCIALAHAGSGRDSAVSLEDEDGPDYIYALAAVLETGLPDEEVSQEHYGIHAPEHDATEGNVQEEDIMSETDFLDSEPEERSSESETEEEPSSASTEDSGVGTELQLKVTALKVRLMSALDWRLTSIDNEGLKEIANGCDPLITELERLVSAVKMQAQHLIKRREATRIKIVVEDEYGALQALQEP</sequence>
<dbReference type="KEGG" id="ffu:CLAFUR5_09539"/>
<reference evidence="2" key="1">
    <citation type="submission" date="2021-12" db="EMBL/GenBank/DDBJ databases">
        <authorList>
            <person name="Zaccaron A."/>
            <person name="Stergiopoulos I."/>
        </authorList>
    </citation>
    <scope>NUCLEOTIDE SEQUENCE</scope>
    <source>
        <strain evidence="2">Race5_Kim</strain>
    </source>
</reference>
<dbReference type="EMBL" id="CP090171">
    <property type="protein sequence ID" value="UJO22158.1"/>
    <property type="molecule type" value="Genomic_DNA"/>
</dbReference>
<evidence type="ECO:0000256" key="1">
    <source>
        <dbReference type="SAM" id="MobiDB-lite"/>
    </source>
</evidence>
<feature type="region of interest" description="Disordered" evidence="1">
    <location>
        <begin position="179"/>
        <end position="209"/>
    </location>
</feature>
<organism evidence="2 3">
    <name type="scientific">Passalora fulva</name>
    <name type="common">Tomato leaf mold</name>
    <name type="synonym">Cladosporium fulvum</name>
    <dbReference type="NCBI Taxonomy" id="5499"/>
    <lineage>
        <taxon>Eukaryota</taxon>
        <taxon>Fungi</taxon>
        <taxon>Dikarya</taxon>
        <taxon>Ascomycota</taxon>
        <taxon>Pezizomycotina</taxon>
        <taxon>Dothideomycetes</taxon>
        <taxon>Dothideomycetidae</taxon>
        <taxon>Mycosphaerellales</taxon>
        <taxon>Mycosphaerellaceae</taxon>
        <taxon>Fulvia</taxon>
    </lineage>
</organism>
<proteinExistence type="predicted"/>
<reference evidence="2" key="2">
    <citation type="journal article" date="2022" name="Microb. Genom.">
        <title>A chromosome-scale genome assembly of the tomato pathogen Cladosporium fulvum reveals a compartmentalized genome architecture and the presence of a dispensable chromosome.</title>
        <authorList>
            <person name="Zaccaron A.Z."/>
            <person name="Chen L.H."/>
            <person name="Samaras A."/>
            <person name="Stergiopoulos I."/>
        </authorList>
    </citation>
    <scope>NUCLEOTIDE SEQUENCE</scope>
    <source>
        <strain evidence="2">Race5_Kim</strain>
    </source>
</reference>
<evidence type="ECO:0000313" key="2">
    <source>
        <dbReference type="EMBL" id="UJO22158.1"/>
    </source>
</evidence>